<evidence type="ECO:0000313" key="2">
    <source>
        <dbReference type="Proteomes" id="UP000580250"/>
    </source>
</evidence>
<comment type="caution">
    <text evidence="1">The sequence shown here is derived from an EMBL/GenBank/DDBJ whole genome shotgun (WGS) entry which is preliminary data.</text>
</comment>
<dbReference type="Proteomes" id="UP000580250">
    <property type="component" value="Unassembled WGS sequence"/>
</dbReference>
<proteinExistence type="predicted"/>
<dbReference type="EMBL" id="CAJEWN010000312">
    <property type="protein sequence ID" value="CAD2178113.1"/>
    <property type="molecule type" value="Genomic_DNA"/>
</dbReference>
<name>A0A6V7VT27_MELEN</name>
<evidence type="ECO:0000313" key="1">
    <source>
        <dbReference type="EMBL" id="CAD2178113.1"/>
    </source>
</evidence>
<organism evidence="1 2">
    <name type="scientific">Meloidogyne enterolobii</name>
    <name type="common">Root-knot nematode worm</name>
    <name type="synonym">Meloidogyne mayaguensis</name>
    <dbReference type="NCBI Taxonomy" id="390850"/>
    <lineage>
        <taxon>Eukaryota</taxon>
        <taxon>Metazoa</taxon>
        <taxon>Ecdysozoa</taxon>
        <taxon>Nematoda</taxon>
        <taxon>Chromadorea</taxon>
        <taxon>Rhabditida</taxon>
        <taxon>Tylenchina</taxon>
        <taxon>Tylenchomorpha</taxon>
        <taxon>Tylenchoidea</taxon>
        <taxon>Meloidogynidae</taxon>
        <taxon>Meloidogyninae</taxon>
        <taxon>Meloidogyne</taxon>
    </lineage>
</organism>
<reference evidence="1 2" key="1">
    <citation type="submission" date="2020-08" db="EMBL/GenBank/DDBJ databases">
        <authorList>
            <person name="Koutsovoulos G."/>
            <person name="Danchin GJ E."/>
        </authorList>
    </citation>
    <scope>NUCLEOTIDE SEQUENCE [LARGE SCALE GENOMIC DNA]</scope>
</reference>
<accession>A0A6V7VT27</accession>
<gene>
    <name evidence="1" type="ORF">MENT_LOCUS30034</name>
</gene>
<protein>
    <submittedName>
        <fullName evidence="1">Uncharacterized protein</fullName>
    </submittedName>
</protein>
<dbReference type="AlphaFoldDB" id="A0A6V7VT27"/>
<sequence>MQIMNCAQIKGRNVRVKYPNMISRNGKAEIELMRRLNKLI</sequence>